<dbReference type="Pfam" id="PF01557">
    <property type="entry name" value="FAA_hydrolase"/>
    <property type="match status" value="1"/>
</dbReference>
<reference evidence="5" key="2">
    <citation type="submission" date="2022-09" db="EMBL/GenBank/DDBJ databases">
        <title>Biosynthetic gene clusters of Dactylosporangioum fulvum.</title>
        <authorList>
            <person name="Caradec T."/>
        </authorList>
    </citation>
    <scope>NUCLEOTIDE SEQUENCE</scope>
    <source>
        <strain evidence="5">NRRL B-16292</strain>
    </source>
</reference>
<organism evidence="5 6">
    <name type="scientific">Dactylosporangium fulvum</name>
    <dbReference type="NCBI Taxonomy" id="53359"/>
    <lineage>
        <taxon>Bacteria</taxon>
        <taxon>Bacillati</taxon>
        <taxon>Actinomycetota</taxon>
        <taxon>Actinomycetes</taxon>
        <taxon>Micromonosporales</taxon>
        <taxon>Micromonosporaceae</taxon>
        <taxon>Dactylosporangium</taxon>
    </lineage>
</organism>
<dbReference type="RefSeq" id="WP_259858004.1">
    <property type="nucleotide sequence ID" value="NZ_BAAAST010000007.1"/>
</dbReference>
<evidence type="ECO:0000313" key="6">
    <source>
        <dbReference type="Proteomes" id="UP001059617"/>
    </source>
</evidence>
<dbReference type="EMBL" id="CP073720">
    <property type="protein sequence ID" value="UWP80246.1"/>
    <property type="molecule type" value="Genomic_DNA"/>
</dbReference>
<dbReference type="InterPro" id="IPR051121">
    <property type="entry name" value="FAH"/>
</dbReference>
<gene>
    <name evidence="5" type="ORF">Dfulv_34505</name>
</gene>
<reference evidence="5" key="1">
    <citation type="submission" date="2021-04" db="EMBL/GenBank/DDBJ databases">
        <authorList>
            <person name="Hartkoorn R.C."/>
            <person name="Beaudoing E."/>
            <person name="Hot D."/>
        </authorList>
    </citation>
    <scope>NUCLEOTIDE SEQUENCE</scope>
    <source>
        <strain evidence="5">NRRL B-16292</strain>
    </source>
</reference>
<keyword evidence="6" id="KW-1185">Reference proteome</keyword>
<feature type="compositionally biased region" description="Pro residues" evidence="3">
    <location>
        <begin position="290"/>
        <end position="301"/>
    </location>
</feature>
<evidence type="ECO:0000256" key="1">
    <source>
        <dbReference type="ARBA" id="ARBA00010211"/>
    </source>
</evidence>
<dbReference type="Proteomes" id="UP001059617">
    <property type="component" value="Chromosome"/>
</dbReference>
<evidence type="ECO:0000259" key="4">
    <source>
        <dbReference type="Pfam" id="PF01557"/>
    </source>
</evidence>
<dbReference type="GO" id="GO:0016787">
    <property type="term" value="F:hydrolase activity"/>
    <property type="evidence" value="ECO:0007669"/>
    <property type="project" value="UniProtKB-KW"/>
</dbReference>
<dbReference type="InterPro" id="IPR036663">
    <property type="entry name" value="Fumarylacetoacetase_C_sf"/>
</dbReference>
<keyword evidence="5" id="KW-0378">Hydrolase</keyword>
<feature type="domain" description="Fumarylacetoacetase-like C-terminal" evidence="4">
    <location>
        <begin position="78"/>
        <end position="272"/>
    </location>
</feature>
<protein>
    <submittedName>
        <fullName evidence="5">Fumarylacetoacetate hydrolase family protein</fullName>
    </submittedName>
</protein>
<dbReference type="InterPro" id="IPR011234">
    <property type="entry name" value="Fumarylacetoacetase-like_C"/>
</dbReference>
<accession>A0ABY5VWT2</accession>
<evidence type="ECO:0000256" key="2">
    <source>
        <dbReference type="ARBA" id="ARBA00022723"/>
    </source>
</evidence>
<dbReference type="PANTHER" id="PTHR42796:SF4">
    <property type="entry name" value="FUMARYLACETOACETATE HYDROLASE DOMAIN-CONTAINING PROTEIN 2A"/>
    <property type="match status" value="1"/>
</dbReference>
<evidence type="ECO:0000256" key="3">
    <source>
        <dbReference type="SAM" id="MobiDB-lite"/>
    </source>
</evidence>
<dbReference type="Gene3D" id="3.90.850.10">
    <property type="entry name" value="Fumarylacetoacetase-like, C-terminal domain"/>
    <property type="match status" value="1"/>
</dbReference>
<dbReference type="SUPFAM" id="SSF56529">
    <property type="entry name" value="FAH"/>
    <property type="match status" value="1"/>
</dbReference>
<keyword evidence="2" id="KW-0479">Metal-binding</keyword>
<sequence>MKLVSYAGTSVGLVIDERVHRLDDLLAEHGWTRGESSAMRFLIAHWDALVPAIRAYRDEAPRPLAECRLDAPVPDPTKIIAAPVNYADHRVEMEVTSTVADLGVFLKAPSSLIGPGASIELPYHDRRFDQEGELALIIGRTASHVPPQQALDYVFGYTGLLDITMRGGEDRSTRKSFDTFTPMGPWIVTADEFGAPSNVSLVCAVSGGVRQEANTADLIWDVPKLVAYASTVMTLSPGDIITTGTPAGVGPIVAGDMIDLDLSGIGTLSVGVTTSRHATGSATRGAGNGPEPPPPTVLRRL</sequence>
<proteinExistence type="inferred from homology"/>
<feature type="region of interest" description="Disordered" evidence="3">
    <location>
        <begin position="276"/>
        <end position="301"/>
    </location>
</feature>
<name>A0ABY5VWT2_9ACTN</name>
<comment type="similarity">
    <text evidence="1">Belongs to the FAH family.</text>
</comment>
<evidence type="ECO:0000313" key="5">
    <source>
        <dbReference type="EMBL" id="UWP80246.1"/>
    </source>
</evidence>
<dbReference type="PANTHER" id="PTHR42796">
    <property type="entry name" value="FUMARYLACETOACETATE HYDROLASE DOMAIN-CONTAINING PROTEIN 2A-RELATED"/>
    <property type="match status" value="1"/>
</dbReference>